<dbReference type="InterPro" id="IPR033985">
    <property type="entry name" value="SusD-like_N"/>
</dbReference>
<dbReference type="RefSeq" id="WP_073138059.1">
    <property type="nucleotide sequence ID" value="NZ_FQWQ01000003.1"/>
</dbReference>
<dbReference type="OrthoDB" id="5694214at2"/>
<keyword evidence="3" id="KW-0732">Signal</keyword>
<dbReference type="SUPFAM" id="SSF48452">
    <property type="entry name" value="TPR-like"/>
    <property type="match status" value="1"/>
</dbReference>
<evidence type="ECO:0000256" key="4">
    <source>
        <dbReference type="ARBA" id="ARBA00023136"/>
    </source>
</evidence>
<organism evidence="8 9">
    <name type="scientific">Chryseolinea serpens</name>
    <dbReference type="NCBI Taxonomy" id="947013"/>
    <lineage>
        <taxon>Bacteria</taxon>
        <taxon>Pseudomonadati</taxon>
        <taxon>Bacteroidota</taxon>
        <taxon>Cytophagia</taxon>
        <taxon>Cytophagales</taxon>
        <taxon>Fulvivirgaceae</taxon>
        <taxon>Chryseolinea</taxon>
    </lineage>
</organism>
<dbReference type="GO" id="GO:0009279">
    <property type="term" value="C:cell outer membrane"/>
    <property type="evidence" value="ECO:0007669"/>
    <property type="project" value="UniProtKB-SubCell"/>
</dbReference>
<comment type="similarity">
    <text evidence="2">Belongs to the SusD family.</text>
</comment>
<keyword evidence="9" id="KW-1185">Reference proteome</keyword>
<comment type="subcellular location">
    <subcellularLocation>
        <location evidence="1">Cell outer membrane</location>
    </subcellularLocation>
</comment>
<name>A0A1M5TUZ9_9BACT</name>
<protein>
    <submittedName>
        <fullName evidence="8">Starch-binding associating with outer membrane</fullName>
    </submittedName>
</protein>
<feature type="domain" description="SusD-like N-terminal" evidence="7">
    <location>
        <begin position="88"/>
        <end position="221"/>
    </location>
</feature>
<dbReference type="EMBL" id="FQWQ01000003">
    <property type="protein sequence ID" value="SHH54645.1"/>
    <property type="molecule type" value="Genomic_DNA"/>
</dbReference>
<accession>A0A1M5TUZ9</accession>
<evidence type="ECO:0000259" key="6">
    <source>
        <dbReference type="Pfam" id="PF07980"/>
    </source>
</evidence>
<evidence type="ECO:0000256" key="1">
    <source>
        <dbReference type="ARBA" id="ARBA00004442"/>
    </source>
</evidence>
<dbReference type="AlphaFoldDB" id="A0A1M5TUZ9"/>
<dbReference type="Proteomes" id="UP000184212">
    <property type="component" value="Unassembled WGS sequence"/>
</dbReference>
<evidence type="ECO:0000256" key="2">
    <source>
        <dbReference type="ARBA" id="ARBA00006275"/>
    </source>
</evidence>
<evidence type="ECO:0000256" key="5">
    <source>
        <dbReference type="ARBA" id="ARBA00023237"/>
    </source>
</evidence>
<dbReference type="InterPro" id="IPR011990">
    <property type="entry name" value="TPR-like_helical_dom_sf"/>
</dbReference>
<evidence type="ECO:0000259" key="7">
    <source>
        <dbReference type="Pfam" id="PF14322"/>
    </source>
</evidence>
<proteinExistence type="inferred from homology"/>
<dbReference type="Pfam" id="PF07980">
    <property type="entry name" value="SusD_RagB"/>
    <property type="match status" value="1"/>
</dbReference>
<evidence type="ECO:0000313" key="8">
    <source>
        <dbReference type="EMBL" id="SHH54645.1"/>
    </source>
</evidence>
<keyword evidence="4" id="KW-0472">Membrane</keyword>
<evidence type="ECO:0000256" key="3">
    <source>
        <dbReference type="ARBA" id="ARBA00022729"/>
    </source>
</evidence>
<evidence type="ECO:0000313" key="9">
    <source>
        <dbReference type="Proteomes" id="UP000184212"/>
    </source>
</evidence>
<feature type="domain" description="RagB/SusD" evidence="6">
    <location>
        <begin position="272"/>
        <end position="516"/>
    </location>
</feature>
<dbReference type="STRING" id="947013.SAMN04488109_4293"/>
<reference evidence="8 9" key="1">
    <citation type="submission" date="2016-11" db="EMBL/GenBank/DDBJ databases">
        <authorList>
            <person name="Jaros S."/>
            <person name="Januszkiewicz K."/>
            <person name="Wedrychowicz H."/>
        </authorList>
    </citation>
    <scope>NUCLEOTIDE SEQUENCE [LARGE SCALE GENOMIC DNA]</scope>
    <source>
        <strain evidence="8 9">DSM 24574</strain>
    </source>
</reference>
<dbReference type="InterPro" id="IPR012944">
    <property type="entry name" value="SusD_RagB_dom"/>
</dbReference>
<dbReference type="Gene3D" id="1.25.40.390">
    <property type="match status" value="1"/>
</dbReference>
<keyword evidence="5" id="KW-0998">Cell outer membrane</keyword>
<dbReference type="PROSITE" id="PS51257">
    <property type="entry name" value="PROKAR_LIPOPROTEIN"/>
    <property type="match status" value="1"/>
</dbReference>
<gene>
    <name evidence="8" type="ORF">SAMN04488109_4293</name>
</gene>
<sequence length="524" mass="58048">MKSIYALIVPLLFVIVSITSCQKDFLERPSLSQISSDNFYQTTADLRLATAALYGGSPWWQWNTQPYMMLGDVMSGNLISQWWGDAVQLNTFSITGQNAIMQQAWTGLYIVVAHCNSTINAIREKAPASIPESDKNAAIAEARFIRAMAYYHLVMLWGDVPIIEDNTKLISSPLVNRNTKADVYRFITADLIFASRNLPATDAAGRATTWSAQGMAGKVYLTMSGLSQEGGSRNQTYLDSAKFYAGNVCKNSGRSLFPSYYDLFKTQFNDNPESLFALQWAPGVTYGFGNMLQTYSPSSDITPNNQGAWLFLQPTYDLYKLYSKKDTIRRKASFMLPGDKYPELNAAGGGYTSNSSTLKKHMVGTQTDNNSPNMTLVSSVEHNSLLRLADVYLVYAEAILGNNGSTADGEALQYFNAVRKRAGVDPAPSLNIDTLIQERRKELAYEGHYWFDLVRLSYYDPQKAVSFLNDQQRVTFAYSSGIATPNAPIGSITPANPGTFTLQLPSAELTANPKLADAPVRYYH</sequence>
<dbReference type="Pfam" id="PF14322">
    <property type="entry name" value="SusD-like_3"/>
    <property type="match status" value="1"/>
</dbReference>